<evidence type="ECO:0000256" key="1">
    <source>
        <dbReference type="SAM" id="MobiDB-lite"/>
    </source>
</evidence>
<dbReference type="EMBL" id="JACSEA010000025">
    <property type="protein sequence ID" value="KAF7378550.1"/>
    <property type="molecule type" value="Genomic_DNA"/>
</dbReference>
<gene>
    <name evidence="2" type="ORF">HZH66_015337</name>
</gene>
<dbReference type="AlphaFoldDB" id="A0A834IXN7"/>
<dbReference type="Proteomes" id="UP000614350">
    <property type="component" value="Unassembled WGS sequence"/>
</dbReference>
<feature type="compositionally biased region" description="Low complexity" evidence="1">
    <location>
        <begin position="46"/>
        <end position="58"/>
    </location>
</feature>
<feature type="region of interest" description="Disordered" evidence="1">
    <location>
        <begin position="43"/>
        <end position="65"/>
    </location>
</feature>
<keyword evidence="3" id="KW-1185">Reference proteome</keyword>
<protein>
    <submittedName>
        <fullName evidence="2">Uncharacterized protein</fullName>
    </submittedName>
</protein>
<name>A0A834IXN7_VESVU</name>
<organism evidence="2 3">
    <name type="scientific">Vespula vulgaris</name>
    <name type="common">Yellow jacket</name>
    <name type="synonym">Wasp</name>
    <dbReference type="NCBI Taxonomy" id="7454"/>
    <lineage>
        <taxon>Eukaryota</taxon>
        <taxon>Metazoa</taxon>
        <taxon>Ecdysozoa</taxon>
        <taxon>Arthropoda</taxon>
        <taxon>Hexapoda</taxon>
        <taxon>Insecta</taxon>
        <taxon>Pterygota</taxon>
        <taxon>Neoptera</taxon>
        <taxon>Endopterygota</taxon>
        <taxon>Hymenoptera</taxon>
        <taxon>Apocrita</taxon>
        <taxon>Aculeata</taxon>
        <taxon>Vespoidea</taxon>
        <taxon>Vespidae</taxon>
        <taxon>Vespinae</taxon>
        <taxon>Vespula</taxon>
    </lineage>
</organism>
<evidence type="ECO:0000313" key="3">
    <source>
        <dbReference type="Proteomes" id="UP000614350"/>
    </source>
</evidence>
<evidence type="ECO:0000313" key="2">
    <source>
        <dbReference type="EMBL" id="KAF7378550.1"/>
    </source>
</evidence>
<sequence>MPNSRYNLSGPFQARSVLGLDACVLDTLVVLLTNARTPVERNAIRAPASQPASQAAKQAGEHSVGRAPLEARCYRARVGGRTWLRFFVTTRPSHGLTICPRKVGTLWGTTPAHPLA</sequence>
<reference evidence="2" key="1">
    <citation type="journal article" date="2020" name="G3 (Bethesda)">
        <title>High-Quality Assemblies for Three Invasive Social Wasps from the &lt;i&gt;Vespula&lt;/i&gt; Genus.</title>
        <authorList>
            <person name="Harrop T.W.R."/>
            <person name="Guhlin J."/>
            <person name="McLaughlin G.M."/>
            <person name="Permina E."/>
            <person name="Stockwell P."/>
            <person name="Gilligan J."/>
            <person name="Le Lec M.F."/>
            <person name="Gruber M.A.M."/>
            <person name="Quinn O."/>
            <person name="Lovegrove M."/>
            <person name="Duncan E.J."/>
            <person name="Remnant E.J."/>
            <person name="Van Eeckhoven J."/>
            <person name="Graham B."/>
            <person name="Knapp R.A."/>
            <person name="Langford K.W."/>
            <person name="Kronenberg Z."/>
            <person name="Press M.O."/>
            <person name="Eacker S.M."/>
            <person name="Wilson-Rankin E.E."/>
            <person name="Purcell J."/>
            <person name="Lester P.J."/>
            <person name="Dearden P.K."/>
        </authorList>
    </citation>
    <scope>NUCLEOTIDE SEQUENCE</scope>
    <source>
        <strain evidence="2">Marl-1</strain>
    </source>
</reference>
<accession>A0A834IXN7</accession>
<proteinExistence type="predicted"/>
<comment type="caution">
    <text evidence="2">The sequence shown here is derived from an EMBL/GenBank/DDBJ whole genome shotgun (WGS) entry which is preliminary data.</text>
</comment>